<evidence type="ECO:0008006" key="3">
    <source>
        <dbReference type="Google" id="ProtNLM"/>
    </source>
</evidence>
<dbReference type="AlphaFoldDB" id="A0A256GF47"/>
<reference evidence="1 2" key="1">
    <citation type="submission" date="2017-07" db="EMBL/GenBank/DDBJ databases">
        <title>Phylogenetic study on the rhizospheric bacterium Ochrobactrum sp. A44.</title>
        <authorList>
            <person name="Krzyzanowska D.M."/>
            <person name="Ossowicki A."/>
            <person name="Rajewska M."/>
            <person name="Maciag T."/>
            <person name="Kaczynski Z."/>
            <person name="Czerwicka M."/>
            <person name="Jafra S."/>
        </authorList>
    </citation>
    <scope>NUCLEOTIDE SEQUENCE [LARGE SCALE GENOMIC DNA]</scope>
    <source>
        <strain evidence="1 2">CCUG 30717</strain>
    </source>
</reference>
<dbReference type="EMBL" id="NNRM01000021">
    <property type="protein sequence ID" value="OYR25765.1"/>
    <property type="molecule type" value="Genomic_DNA"/>
</dbReference>
<sequence>MMTRPQSTILASLIGKLPRGFALGKRGGVLDALLDSIAKVLVQAEADAEKLMDEIDPRTANALLPDFERVLGPDPCGRDLGNQTIEQRQRRAHQRWIAKGGASIPYFVKMAASLGHTIEIEEFWPSNAGVLLAGQPLIAEGEQFTWRVKLQLISEWIFRAGVNTAGQPLGGFEISDIECELRRLKPAHTQLVFSYVEN</sequence>
<organism evidence="1 2">
    <name type="scientific">Brucella pseudogrignonensis</name>
    <dbReference type="NCBI Taxonomy" id="419475"/>
    <lineage>
        <taxon>Bacteria</taxon>
        <taxon>Pseudomonadati</taxon>
        <taxon>Pseudomonadota</taxon>
        <taxon>Alphaproteobacteria</taxon>
        <taxon>Hyphomicrobiales</taxon>
        <taxon>Brucellaceae</taxon>
        <taxon>Brucella/Ochrobactrum group</taxon>
        <taxon>Brucella</taxon>
    </lineage>
</organism>
<dbReference type="Pfam" id="PF10076">
    <property type="entry name" value="Phage_Mu_Gp48"/>
    <property type="match status" value="1"/>
</dbReference>
<dbReference type="InterPro" id="IPR018755">
    <property type="entry name" value="Phage_Mu_Gp48"/>
</dbReference>
<keyword evidence="2" id="KW-1185">Reference proteome</keyword>
<evidence type="ECO:0000313" key="2">
    <source>
        <dbReference type="Proteomes" id="UP000216188"/>
    </source>
</evidence>
<dbReference type="Proteomes" id="UP000216188">
    <property type="component" value="Unassembled WGS sequence"/>
</dbReference>
<name>A0A256GF47_9HYPH</name>
<proteinExistence type="predicted"/>
<gene>
    <name evidence="1" type="ORF">CEV34_2737</name>
</gene>
<protein>
    <recommendedName>
        <fullName evidence="3">DUF2313 domain-containing protein</fullName>
    </recommendedName>
</protein>
<evidence type="ECO:0000313" key="1">
    <source>
        <dbReference type="EMBL" id="OYR25765.1"/>
    </source>
</evidence>
<dbReference type="RefSeq" id="WP_235819044.1">
    <property type="nucleotide sequence ID" value="NZ_JBHEEM010000011.1"/>
</dbReference>
<comment type="caution">
    <text evidence="1">The sequence shown here is derived from an EMBL/GenBank/DDBJ whole genome shotgun (WGS) entry which is preliminary data.</text>
</comment>
<accession>A0A256GF47</accession>